<keyword evidence="2" id="KW-1185">Reference proteome</keyword>
<gene>
    <name evidence="1" type="ORF">LSALG_LOCUS39681</name>
</gene>
<evidence type="ECO:0000313" key="2">
    <source>
        <dbReference type="Proteomes" id="UP001177003"/>
    </source>
</evidence>
<reference evidence="1" key="1">
    <citation type="submission" date="2023-04" db="EMBL/GenBank/DDBJ databases">
        <authorList>
            <person name="Vijverberg K."/>
            <person name="Xiong W."/>
            <person name="Schranz E."/>
        </authorList>
    </citation>
    <scope>NUCLEOTIDE SEQUENCE</scope>
</reference>
<evidence type="ECO:0000313" key="1">
    <source>
        <dbReference type="EMBL" id="CAI9301104.1"/>
    </source>
</evidence>
<name>A0AA36EM71_LACSI</name>
<accession>A0AA36EM71</accession>
<dbReference type="Proteomes" id="UP001177003">
    <property type="component" value="Chromosome 9"/>
</dbReference>
<proteinExistence type="predicted"/>
<sequence>MFEKVPLSYLSKAYPTAIYHISKEMVNFEVNGNKTSISKAHYYKFLGFSSSADLIQPESVSISSLISMFHLIDICEILPYLKSALETFELPKRGGKQQLQAIGDVPQKKKHQQKPKNQRMVIGEDSDYHTQGKDLREDYFVHADTVHYSKLLPMISKPIISAEIPKLSTSLSTPPESDVYQHLKEPTIDLSQTRPSSLPISTSVPDNSFIPPISQCVFEPTSMYKPLCHSRLWCSLILQQRLLFLKQHRLLIFHQSLAIAQQGEMRNKRNKNKKLLKMKFLLISNSRIKIEEAL</sequence>
<dbReference type="EMBL" id="OX465085">
    <property type="protein sequence ID" value="CAI9301104.1"/>
    <property type="molecule type" value="Genomic_DNA"/>
</dbReference>
<dbReference type="AlphaFoldDB" id="A0AA36EM71"/>
<protein>
    <submittedName>
        <fullName evidence="1">Uncharacterized protein</fullName>
    </submittedName>
</protein>
<organism evidence="1 2">
    <name type="scientific">Lactuca saligna</name>
    <name type="common">Willowleaf lettuce</name>
    <dbReference type="NCBI Taxonomy" id="75948"/>
    <lineage>
        <taxon>Eukaryota</taxon>
        <taxon>Viridiplantae</taxon>
        <taxon>Streptophyta</taxon>
        <taxon>Embryophyta</taxon>
        <taxon>Tracheophyta</taxon>
        <taxon>Spermatophyta</taxon>
        <taxon>Magnoliopsida</taxon>
        <taxon>eudicotyledons</taxon>
        <taxon>Gunneridae</taxon>
        <taxon>Pentapetalae</taxon>
        <taxon>asterids</taxon>
        <taxon>campanulids</taxon>
        <taxon>Asterales</taxon>
        <taxon>Asteraceae</taxon>
        <taxon>Cichorioideae</taxon>
        <taxon>Cichorieae</taxon>
        <taxon>Lactucinae</taxon>
        <taxon>Lactuca</taxon>
    </lineage>
</organism>